<dbReference type="EMBL" id="SJPG01000001">
    <property type="protein sequence ID" value="TWT60968.1"/>
    <property type="molecule type" value="Genomic_DNA"/>
</dbReference>
<evidence type="ECO:0000313" key="2">
    <source>
        <dbReference type="EMBL" id="TWT60968.1"/>
    </source>
</evidence>
<evidence type="ECO:0000256" key="1">
    <source>
        <dbReference type="SAM" id="Phobius"/>
    </source>
</evidence>
<keyword evidence="1" id="KW-0812">Transmembrane</keyword>
<name>A0A5C5XDS9_9PLAN</name>
<accession>A0A5C5XDS9</accession>
<comment type="caution">
    <text evidence="2">The sequence shown here is derived from an EMBL/GenBank/DDBJ whole genome shotgun (WGS) entry which is preliminary data.</text>
</comment>
<protein>
    <submittedName>
        <fullName evidence="2">Uncharacterized protein</fullName>
    </submittedName>
</protein>
<keyword evidence="3" id="KW-1185">Reference proteome</keyword>
<organism evidence="2 3">
    <name type="scientific">Rubinisphaera italica</name>
    <dbReference type="NCBI Taxonomy" id="2527969"/>
    <lineage>
        <taxon>Bacteria</taxon>
        <taxon>Pseudomonadati</taxon>
        <taxon>Planctomycetota</taxon>
        <taxon>Planctomycetia</taxon>
        <taxon>Planctomycetales</taxon>
        <taxon>Planctomycetaceae</taxon>
        <taxon>Rubinisphaera</taxon>
    </lineage>
</organism>
<feature type="transmembrane region" description="Helical" evidence="1">
    <location>
        <begin position="34"/>
        <end position="55"/>
    </location>
</feature>
<reference evidence="2 3" key="1">
    <citation type="submission" date="2019-02" db="EMBL/GenBank/DDBJ databases">
        <title>Deep-cultivation of Planctomycetes and their phenomic and genomic characterization uncovers novel biology.</title>
        <authorList>
            <person name="Wiegand S."/>
            <person name="Jogler M."/>
            <person name="Boedeker C."/>
            <person name="Pinto D."/>
            <person name="Vollmers J."/>
            <person name="Rivas-Marin E."/>
            <person name="Kohn T."/>
            <person name="Peeters S.H."/>
            <person name="Heuer A."/>
            <person name="Rast P."/>
            <person name="Oberbeckmann S."/>
            <person name="Bunk B."/>
            <person name="Jeske O."/>
            <person name="Meyerdierks A."/>
            <person name="Storesund J.E."/>
            <person name="Kallscheuer N."/>
            <person name="Luecker S."/>
            <person name="Lage O.M."/>
            <person name="Pohl T."/>
            <person name="Merkel B.J."/>
            <person name="Hornburger P."/>
            <person name="Mueller R.-W."/>
            <person name="Bruemmer F."/>
            <person name="Labrenz M."/>
            <person name="Spormann A.M."/>
            <person name="Op Den Camp H."/>
            <person name="Overmann J."/>
            <person name="Amann R."/>
            <person name="Jetten M.S.M."/>
            <person name="Mascher T."/>
            <person name="Medema M.H."/>
            <person name="Devos D.P."/>
            <person name="Kaster A.-K."/>
            <person name="Ovreas L."/>
            <person name="Rohde M."/>
            <person name="Galperin M.Y."/>
            <person name="Jogler C."/>
        </authorList>
    </citation>
    <scope>NUCLEOTIDE SEQUENCE [LARGE SCALE GENOMIC DNA]</scope>
    <source>
        <strain evidence="2 3">Pan54</strain>
    </source>
</reference>
<dbReference type="OrthoDB" id="9836611at2"/>
<dbReference type="AlphaFoldDB" id="A0A5C5XDS9"/>
<keyword evidence="1" id="KW-1133">Transmembrane helix</keyword>
<keyword evidence="1" id="KW-0472">Membrane</keyword>
<gene>
    <name evidence="2" type="ORF">Pan54_17000</name>
</gene>
<dbReference type="RefSeq" id="WP_146503012.1">
    <property type="nucleotide sequence ID" value="NZ_SJPG01000001.1"/>
</dbReference>
<sequence precursor="true">MQETLRKCIPRSELEWRLLRARAAYWAWQFASKVVMGVIYLSIIAEGFRTLVPVLNRRLSRLPMLGWMDDYEGTYQLDMASIMALFMLIAVYGLWSKVLKLWLFEKIGIDNRLRKQGNADTFVLVFGAIVLVSDALLFYVAVTEISWGGSSFSFTALFATAAYVSVLVFTIYVSINLHEKIELIEREPLNEKKF</sequence>
<feature type="transmembrane region" description="Helical" evidence="1">
    <location>
        <begin position="154"/>
        <end position="175"/>
    </location>
</feature>
<dbReference type="Proteomes" id="UP000316095">
    <property type="component" value="Unassembled WGS sequence"/>
</dbReference>
<proteinExistence type="predicted"/>
<feature type="transmembrane region" description="Helical" evidence="1">
    <location>
        <begin position="122"/>
        <end position="142"/>
    </location>
</feature>
<evidence type="ECO:0000313" key="3">
    <source>
        <dbReference type="Proteomes" id="UP000316095"/>
    </source>
</evidence>
<feature type="transmembrane region" description="Helical" evidence="1">
    <location>
        <begin position="75"/>
        <end position="95"/>
    </location>
</feature>